<proteinExistence type="predicted"/>
<evidence type="ECO:0008006" key="3">
    <source>
        <dbReference type="Google" id="ProtNLM"/>
    </source>
</evidence>
<dbReference type="EMBL" id="JBBYHR010000005">
    <property type="protein sequence ID" value="MEL1244811.1"/>
    <property type="molecule type" value="Genomic_DNA"/>
</dbReference>
<protein>
    <recommendedName>
        <fullName evidence="3">DUF4241 domain-containing protein</fullName>
    </recommendedName>
</protein>
<evidence type="ECO:0000313" key="2">
    <source>
        <dbReference type="Proteomes" id="UP001464555"/>
    </source>
</evidence>
<comment type="caution">
    <text evidence="1">The sequence shown here is derived from an EMBL/GenBank/DDBJ whole genome shotgun (WGS) entry which is preliminary data.</text>
</comment>
<keyword evidence="2" id="KW-1185">Reference proteome</keyword>
<dbReference type="Proteomes" id="UP001464555">
    <property type="component" value="Unassembled WGS sequence"/>
</dbReference>
<gene>
    <name evidence="1" type="ORF">AAEO56_11105</name>
</gene>
<evidence type="ECO:0000313" key="1">
    <source>
        <dbReference type="EMBL" id="MEL1244811.1"/>
    </source>
</evidence>
<dbReference type="RefSeq" id="WP_341697126.1">
    <property type="nucleotide sequence ID" value="NZ_JBBYHR010000005.1"/>
</dbReference>
<sequence length="469" mass="54413">MDIKHLVFNKSDDTASTDKTAINYPDPAEVMTNTQYFDQKIILPRYTFPGHLIKEEYNGLAFHYIAIPSFLEYADFRLTADNKYELLSFDGKPVEEFSEEFLKECVKGMEDNFEGAKDIPEYQSLTENESPYNNDTRLIIGKIKWFKNTYLREATEEENEEFEEFESGNDYSYDHDAYKTESDGYRTDFSLPILQDENGDVLEFVGRLVSSSLTGTYYLFFSPKTRLIRQIFQWHGRVRKYISLKETKDPNEFAAAVKELDDPAAVLENAALFERKVILPKYTVPGHFIKKEYNGLDFHFVITPIFSDYIDFRLMAGNKYEVIGLDGTPVSEITEEYIKGAIAEMDSDFDEMATKPAYFVVDKTDNKSNHINSLCICVGTDPSWDQGTFEREKTDEEGEWDEDLSYVDDSNEELWDNDYITDYTLPVFKDENGDTLAFVCKLYAGSVFGTYYLFFSPKTRLVRQFFQCT</sequence>
<name>A0ABU9HXT9_9FLAO</name>
<reference evidence="1 2" key="1">
    <citation type="submission" date="2024-04" db="EMBL/GenBank/DDBJ databases">
        <title>Flavobacterium sp. DGU11 16S ribosomal RNA gene Genome sequencing and assembly.</title>
        <authorList>
            <person name="Park S."/>
        </authorList>
    </citation>
    <scope>NUCLEOTIDE SEQUENCE [LARGE SCALE GENOMIC DNA]</scope>
    <source>
        <strain evidence="1 2">DGU11</strain>
    </source>
</reference>
<organism evidence="1 2">
    <name type="scientific">Flavobacterium arundinis</name>
    <dbReference type="NCBI Taxonomy" id="3139143"/>
    <lineage>
        <taxon>Bacteria</taxon>
        <taxon>Pseudomonadati</taxon>
        <taxon>Bacteroidota</taxon>
        <taxon>Flavobacteriia</taxon>
        <taxon>Flavobacteriales</taxon>
        <taxon>Flavobacteriaceae</taxon>
        <taxon>Flavobacterium</taxon>
    </lineage>
</organism>
<accession>A0ABU9HXT9</accession>